<proteinExistence type="predicted"/>
<feature type="domain" description="Transposase IS30-like HTH" evidence="1">
    <location>
        <begin position="4"/>
        <end position="45"/>
    </location>
</feature>
<evidence type="ECO:0000313" key="3">
    <source>
        <dbReference type="Proteomes" id="UP001359886"/>
    </source>
</evidence>
<organism evidence="2 3">
    <name type="scientific">Elongatibacter sediminis</name>
    <dbReference type="NCBI Taxonomy" id="3119006"/>
    <lineage>
        <taxon>Bacteria</taxon>
        <taxon>Pseudomonadati</taxon>
        <taxon>Pseudomonadota</taxon>
        <taxon>Gammaproteobacteria</taxon>
        <taxon>Chromatiales</taxon>
        <taxon>Wenzhouxiangellaceae</taxon>
        <taxon>Elongatibacter</taxon>
    </lineage>
</organism>
<dbReference type="GO" id="GO:0005829">
    <property type="term" value="C:cytosol"/>
    <property type="evidence" value="ECO:0007669"/>
    <property type="project" value="TreeGrafter"/>
</dbReference>
<dbReference type="InterPro" id="IPR009057">
    <property type="entry name" value="Homeodomain-like_sf"/>
</dbReference>
<dbReference type="GO" id="GO:0032196">
    <property type="term" value="P:transposition"/>
    <property type="evidence" value="ECO:0007669"/>
    <property type="project" value="TreeGrafter"/>
</dbReference>
<dbReference type="InterPro" id="IPR025246">
    <property type="entry name" value="IS30-like_HTH"/>
</dbReference>
<sequence>MAFHHLTLEERYQIYAFRKADFSIRQISEHLGRAPSTISRELRRNINRRGYRPKMAHGLARKRGRQARCRRRIQAHQWRGIKRLLEQQWSPQQIARRAQREGTLRISHTWIYRYIACERAAGGQLWRHLRHSGLRRKRYHNQGKRKRHLRFRV</sequence>
<feature type="non-terminal residue" evidence="2">
    <location>
        <position position="153"/>
    </location>
</feature>
<dbReference type="PANTHER" id="PTHR10948">
    <property type="entry name" value="TRANSPOSASE"/>
    <property type="match status" value="1"/>
</dbReference>
<accession>A0AAW9RFY2</accession>
<dbReference type="Gene3D" id="1.10.10.60">
    <property type="entry name" value="Homeodomain-like"/>
    <property type="match status" value="1"/>
</dbReference>
<keyword evidence="3" id="KW-1185">Reference proteome</keyword>
<dbReference type="SUPFAM" id="SSF46689">
    <property type="entry name" value="Homeodomain-like"/>
    <property type="match status" value="1"/>
</dbReference>
<dbReference type="AlphaFoldDB" id="A0AAW9RFY2"/>
<name>A0AAW9RFY2_9GAMM</name>
<dbReference type="EMBL" id="JAZHOG010000012">
    <property type="protein sequence ID" value="MEJ8569168.1"/>
    <property type="molecule type" value="Genomic_DNA"/>
</dbReference>
<evidence type="ECO:0000259" key="1">
    <source>
        <dbReference type="Pfam" id="PF13936"/>
    </source>
</evidence>
<evidence type="ECO:0000313" key="2">
    <source>
        <dbReference type="EMBL" id="MEJ8569168.1"/>
    </source>
</evidence>
<dbReference type="InterPro" id="IPR051917">
    <property type="entry name" value="Transposase-Integrase"/>
</dbReference>
<dbReference type="Proteomes" id="UP001359886">
    <property type="component" value="Unassembled WGS sequence"/>
</dbReference>
<comment type="caution">
    <text evidence="2">The sequence shown here is derived from an EMBL/GenBank/DDBJ whole genome shotgun (WGS) entry which is preliminary data.</text>
</comment>
<dbReference type="Pfam" id="PF13936">
    <property type="entry name" value="HTH_38"/>
    <property type="match status" value="1"/>
</dbReference>
<dbReference type="PANTHER" id="PTHR10948:SF23">
    <property type="entry name" value="TRANSPOSASE INSI FOR INSERTION SEQUENCE ELEMENT IS30A-RELATED"/>
    <property type="match status" value="1"/>
</dbReference>
<gene>
    <name evidence="2" type="ORF">V3330_16170</name>
</gene>
<reference evidence="2 3" key="1">
    <citation type="submission" date="2024-02" db="EMBL/GenBank/DDBJ databases">
        <title>A novel Wenzhouxiangellaceae bacterium, isolated from coastal sediments.</title>
        <authorList>
            <person name="Du Z.-J."/>
            <person name="Ye Y.-Q."/>
            <person name="Zhang X.-Y."/>
        </authorList>
    </citation>
    <scope>NUCLEOTIDE SEQUENCE [LARGE SCALE GENOMIC DNA]</scope>
    <source>
        <strain evidence="2 3">CH-27</strain>
    </source>
</reference>
<dbReference type="GO" id="GO:0004803">
    <property type="term" value="F:transposase activity"/>
    <property type="evidence" value="ECO:0007669"/>
    <property type="project" value="TreeGrafter"/>
</dbReference>
<protein>
    <submittedName>
        <fullName evidence="2">Helix-turn-helix domain-containing protein</fullName>
    </submittedName>
</protein>
<dbReference type="RefSeq" id="WP_354696493.1">
    <property type="nucleotide sequence ID" value="NZ_JAZHOG010000012.1"/>
</dbReference>